<name>A0A3N2PJ45_SODAK</name>
<dbReference type="PANTHER" id="PTHR11552">
    <property type="entry name" value="GLUCOSE-METHANOL-CHOLINE GMC OXIDOREDUCTASE"/>
    <property type="match status" value="1"/>
</dbReference>
<dbReference type="PROSITE" id="PS00624">
    <property type="entry name" value="GMC_OXRED_2"/>
    <property type="match status" value="1"/>
</dbReference>
<evidence type="ECO:0000259" key="5">
    <source>
        <dbReference type="PROSITE" id="PS00624"/>
    </source>
</evidence>
<feature type="domain" description="Glucose-methanol-choline oxidoreductase N-terminal" evidence="5">
    <location>
        <begin position="288"/>
        <end position="302"/>
    </location>
</feature>
<dbReference type="Gene3D" id="3.30.560.10">
    <property type="entry name" value="Glucose Oxidase, domain 3"/>
    <property type="match status" value="1"/>
</dbReference>
<dbReference type="SUPFAM" id="SSF54373">
    <property type="entry name" value="FAD-linked reductases, C-terminal domain"/>
    <property type="match status" value="1"/>
</dbReference>
<dbReference type="OrthoDB" id="269227at2759"/>
<dbReference type="Pfam" id="PF05199">
    <property type="entry name" value="GMC_oxred_C"/>
    <property type="match status" value="1"/>
</dbReference>
<dbReference type="PANTHER" id="PTHR11552:SF111">
    <property type="entry name" value="GLUCOSE-METHANOL-CHOLINE OXIDOREDUCTASE N-TERMINAL DOMAIN-CONTAINING PROTEIN"/>
    <property type="match status" value="1"/>
</dbReference>
<dbReference type="InterPro" id="IPR036188">
    <property type="entry name" value="FAD/NAD-bd_sf"/>
</dbReference>
<dbReference type="RefSeq" id="XP_028462355.1">
    <property type="nucleotide sequence ID" value="XM_028609382.1"/>
</dbReference>
<keyword evidence="4" id="KW-0732">Signal</keyword>
<dbReference type="InterPro" id="IPR000172">
    <property type="entry name" value="GMC_OxRdtase_N"/>
</dbReference>
<comment type="cofactor">
    <cofactor evidence="3">
        <name>FAD</name>
        <dbReference type="ChEBI" id="CHEBI:57692"/>
    </cofactor>
</comment>
<dbReference type="Proteomes" id="UP000272025">
    <property type="component" value="Unassembled WGS sequence"/>
</dbReference>
<dbReference type="InterPro" id="IPR012132">
    <property type="entry name" value="GMC_OxRdtase"/>
</dbReference>
<dbReference type="GO" id="GO:0016614">
    <property type="term" value="F:oxidoreductase activity, acting on CH-OH group of donors"/>
    <property type="evidence" value="ECO:0007669"/>
    <property type="project" value="InterPro"/>
</dbReference>
<dbReference type="GeneID" id="39577860"/>
<keyword evidence="3" id="KW-0285">Flavoprotein</keyword>
<evidence type="ECO:0000256" key="2">
    <source>
        <dbReference type="PIRSR" id="PIRSR000137-1"/>
    </source>
</evidence>
<dbReference type="AlphaFoldDB" id="A0A3N2PJ45"/>
<feature type="active site" description="Proton donor" evidence="2">
    <location>
        <position position="514"/>
    </location>
</feature>
<evidence type="ECO:0000256" key="1">
    <source>
        <dbReference type="ARBA" id="ARBA00010790"/>
    </source>
</evidence>
<evidence type="ECO:0000313" key="6">
    <source>
        <dbReference type="EMBL" id="ROT34549.1"/>
    </source>
</evidence>
<dbReference type="EMBL" id="ML119069">
    <property type="protein sequence ID" value="ROT34549.1"/>
    <property type="molecule type" value="Genomic_DNA"/>
</dbReference>
<feature type="binding site" evidence="3">
    <location>
        <position position="254"/>
    </location>
    <ligand>
        <name>FAD</name>
        <dbReference type="ChEBI" id="CHEBI:57692"/>
    </ligand>
</feature>
<proteinExistence type="inferred from homology"/>
<dbReference type="Gene3D" id="3.50.50.60">
    <property type="entry name" value="FAD/NAD(P)-binding domain"/>
    <property type="match status" value="1"/>
</dbReference>
<dbReference type="PIRSF" id="PIRSF000137">
    <property type="entry name" value="Alcohol_oxidase"/>
    <property type="match status" value="1"/>
</dbReference>
<gene>
    <name evidence="6" type="ORF">SODALDRAFT_318511</name>
</gene>
<dbReference type="STRING" id="1314773.A0A3N2PJ45"/>
<feature type="binding site" evidence="3">
    <location>
        <begin position="553"/>
        <end position="554"/>
    </location>
    <ligand>
        <name>FAD</name>
        <dbReference type="ChEBI" id="CHEBI:57692"/>
    </ligand>
</feature>
<protein>
    <submittedName>
        <fullName evidence="6">Putative glucose-methanol-choline oxidoreductase</fullName>
    </submittedName>
</protein>
<feature type="signal peptide" evidence="4">
    <location>
        <begin position="1"/>
        <end position="25"/>
    </location>
</feature>
<organism evidence="6 7">
    <name type="scientific">Sodiomyces alkalinus (strain CBS 110278 / VKM F-3762 / F11)</name>
    <name type="common">Alkaliphilic filamentous fungus</name>
    <dbReference type="NCBI Taxonomy" id="1314773"/>
    <lineage>
        <taxon>Eukaryota</taxon>
        <taxon>Fungi</taxon>
        <taxon>Dikarya</taxon>
        <taxon>Ascomycota</taxon>
        <taxon>Pezizomycotina</taxon>
        <taxon>Sordariomycetes</taxon>
        <taxon>Hypocreomycetidae</taxon>
        <taxon>Glomerellales</taxon>
        <taxon>Plectosphaerellaceae</taxon>
        <taxon>Sodiomyces</taxon>
    </lineage>
</organism>
<comment type="similarity">
    <text evidence="1">Belongs to the GMC oxidoreductase family.</text>
</comment>
<accession>A0A3N2PJ45</accession>
<evidence type="ECO:0000256" key="4">
    <source>
        <dbReference type="SAM" id="SignalP"/>
    </source>
</evidence>
<keyword evidence="7" id="KW-1185">Reference proteome</keyword>
<reference evidence="6 7" key="1">
    <citation type="journal article" date="2018" name="Mol. Ecol.">
        <title>The obligate alkalophilic soda-lake fungus Sodiomyces alkalinus has shifted to a protein diet.</title>
        <authorList>
            <person name="Grum-Grzhimaylo A.A."/>
            <person name="Falkoski D.L."/>
            <person name="van den Heuvel J."/>
            <person name="Valero-Jimenez C.A."/>
            <person name="Min B."/>
            <person name="Choi I.G."/>
            <person name="Lipzen A."/>
            <person name="Daum C.G."/>
            <person name="Aanen D.K."/>
            <person name="Tsang A."/>
            <person name="Henrissat B."/>
            <person name="Bilanenko E.N."/>
            <person name="de Vries R.P."/>
            <person name="van Kan J.A.L."/>
            <person name="Grigoriev I.V."/>
            <person name="Debets A.J.M."/>
        </authorList>
    </citation>
    <scope>NUCLEOTIDE SEQUENCE [LARGE SCALE GENOMIC DNA]</scope>
    <source>
        <strain evidence="6 7">F11</strain>
    </source>
</reference>
<feature type="chain" id="PRO_5018134447" evidence="4">
    <location>
        <begin position="26"/>
        <end position="576"/>
    </location>
</feature>
<evidence type="ECO:0000313" key="7">
    <source>
        <dbReference type="Proteomes" id="UP000272025"/>
    </source>
</evidence>
<evidence type="ECO:0000256" key="3">
    <source>
        <dbReference type="PIRSR" id="PIRSR000137-2"/>
    </source>
</evidence>
<dbReference type="InterPro" id="IPR007867">
    <property type="entry name" value="GMC_OxRtase_C"/>
</dbReference>
<dbReference type="SUPFAM" id="SSF51905">
    <property type="entry name" value="FAD/NAD(P)-binding domain"/>
    <property type="match status" value="1"/>
</dbReference>
<keyword evidence="3" id="KW-0274">FAD</keyword>
<feature type="active site" description="Proton acceptor" evidence="2">
    <location>
        <position position="552"/>
    </location>
</feature>
<dbReference type="GO" id="GO:0050660">
    <property type="term" value="F:flavin adenine dinucleotide binding"/>
    <property type="evidence" value="ECO:0007669"/>
    <property type="project" value="InterPro"/>
</dbReference>
<sequence>MGYHCSLRAWLPALAAASLAVSSNSQPTTRIDYLIIGGGPAGLVLAERLSQRAAKNVVLLEAGPDSIDDPNVSIPAYYPLIQDKKPNYVTEPDANLGGYAPGIAQGHTLGGGAAVNGMAYCRGSSSLFDDWAETSGNEGLAWDSMLEEFKEVSRYRDPPHADYEQFVNASGYGNGPVEVSRSSGLTGFEFPFARAIEAELGLQQQDLTDGTGIGIDLGLSSIFAKNRTRSHPRNTFGIIAEGRPNLQIIHSARVTKVHFEGTTAVGVTYQFGGEAVEVEAAEIIVSAGAINTPRLLMLSGVGPREKLEALGISVVSDNPEVGANLRDHPFSIMQLQVTPEVLTVWQWLSNETQAVIAHEQYAANASGPLGWNNGYSFAAFRLPDSAWPEGVDNTHYLSLPEDRPHVLIQFSTVPFIPSPNSTIIAWASLMQPEAAGSVSLRSADYRDGPLIHTNFYGSEGDKAAALWTYKKLREILRRPEVSHLIVAERYPGPDVISDEAIWAAMGQQTYSFRHAVGTAAIGKALDSNWRVKGLKGIRVVDSSAFPFPTTCHPQAVVYALASRAAKDILLGDSCKK</sequence>
<dbReference type="Pfam" id="PF00732">
    <property type="entry name" value="GMC_oxred_N"/>
    <property type="match status" value="1"/>
</dbReference>